<dbReference type="EMBL" id="JAHQIW010004938">
    <property type="protein sequence ID" value="KAJ1364325.1"/>
    <property type="molecule type" value="Genomic_DNA"/>
</dbReference>
<evidence type="ECO:0000313" key="3">
    <source>
        <dbReference type="Proteomes" id="UP001196413"/>
    </source>
</evidence>
<feature type="region of interest" description="Disordered" evidence="1">
    <location>
        <begin position="1"/>
        <end position="26"/>
    </location>
</feature>
<name>A0AAD5MTD6_PARTN</name>
<proteinExistence type="predicted"/>
<comment type="caution">
    <text evidence="2">The sequence shown here is derived from an EMBL/GenBank/DDBJ whole genome shotgun (WGS) entry which is preliminary data.</text>
</comment>
<keyword evidence="3" id="KW-1185">Reference proteome</keyword>
<dbReference type="Proteomes" id="UP001196413">
    <property type="component" value="Unassembled WGS sequence"/>
</dbReference>
<feature type="region of interest" description="Disordered" evidence="1">
    <location>
        <begin position="65"/>
        <end position="99"/>
    </location>
</feature>
<gene>
    <name evidence="2" type="ORF">KIN20_024400</name>
</gene>
<organism evidence="2 3">
    <name type="scientific">Parelaphostrongylus tenuis</name>
    <name type="common">Meningeal worm</name>
    <dbReference type="NCBI Taxonomy" id="148309"/>
    <lineage>
        <taxon>Eukaryota</taxon>
        <taxon>Metazoa</taxon>
        <taxon>Ecdysozoa</taxon>
        <taxon>Nematoda</taxon>
        <taxon>Chromadorea</taxon>
        <taxon>Rhabditida</taxon>
        <taxon>Rhabditina</taxon>
        <taxon>Rhabditomorpha</taxon>
        <taxon>Strongyloidea</taxon>
        <taxon>Metastrongylidae</taxon>
        <taxon>Parelaphostrongylus</taxon>
    </lineage>
</organism>
<feature type="compositionally biased region" description="Polar residues" evidence="1">
    <location>
        <begin position="1"/>
        <end position="20"/>
    </location>
</feature>
<reference evidence="2" key="1">
    <citation type="submission" date="2021-06" db="EMBL/GenBank/DDBJ databases">
        <title>Parelaphostrongylus tenuis whole genome reference sequence.</title>
        <authorList>
            <person name="Garwood T.J."/>
            <person name="Larsen P.A."/>
            <person name="Fountain-Jones N.M."/>
            <person name="Garbe J.R."/>
            <person name="Macchietto M.G."/>
            <person name="Kania S.A."/>
            <person name="Gerhold R.W."/>
            <person name="Richards J.E."/>
            <person name="Wolf T.M."/>
        </authorList>
    </citation>
    <scope>NUCLEOTIDE SEQUENCE</scope>
    <source>
        <strain evidence="2">MNPRO001-30</strain>
        <tissue evidence="2">Meninges</tissue>
    </source>
</reference>
<evidence type="ECO:0000313" key="2">
    <source>
        <dbReference type="EMBL" id="KAJ1364325.1"/>
    </source>
</evidence>
<dbReference type="AlphaFoldDB" id="A0AAD5MTD6"/>
<protein>
    <submittedName>
        <fullName evidence="2">Uncharacterized protein</fullName>
    </submittedName>
</protein>
<sequence length="118" mass="13602">MKKQSNKQMWNAQNFGSLKSGTERRSSKTIGSFLDVELSHTLEYQIKVNQCHDSLLSRQHPTARMRRYPWSTKPMTAGDREDMRTRRHNTASRKTSSVSTVLGALTETRVISVVYRDN</sequence>
<accession>A0AAD5MTD6</accession>
<evidence type="ECO:0000256" key="1">
    <source>
        <dbReference type="SAM" id="MobiDB-lite"/>
    </source>
</evidence>